<reference evidence="1" key="1">
    <citation type="submission" date="2019-06" db="EMBL/GenBank/DDBJ databases">
        <authorList>
            <person name="Zheng W."/>
        </authorList>
    </citation>
    <scope>NUCLEOTIDE SEQUENCE</scope>
    <source>
        <strain evidence="1">QDHG01</strain>
    </source>
</reference>
<dbReference type="Proteomes" id="UP000785679">
    <property type="component" value="Unassembled WGS sequence"/>
</dbReference>
<dbReference type="SUPFAM" id="SSF48371">
    <property type="entry name" value="ARM repeat"/>
    <property type="match status" value="1"/>
</dbReference>
<evidence type="ECO:0000313" key="1">
    <source>
        <dbReference type="EMBL" id="TNV74547.1"/>
    </source>
</evidence>
<sequence>MHITAAQLKKQLDNREQLMYSLKLLEGKVTHDMIPILTEVLKNVETRLVGKLIQLQPKEFNSQVLHIAIQRALNSQINISLLKAIGALLQEFKIDTPDQFIRLVFRCCFVGIPYFGNMQPEHAITDISSDSDGQSDAAQKANSKMRSTSVLVLKILVKEFPLYFQSNWQIFLQKLLQLLQYEPRKNTKMNLVSLIVVLLDTLNVAKWIQGVEIVKHSQGFQPKAYVLYQGVKQIHETVMALLQGWKQNDVQFNIQLCKLEVYLMQECRILTKLPDGEGVIPLYQLSLQLLNDQGVKTSAMQILSFFLNEGMKSIDARFLIRLAFQGLKDQDNEIFVQECYQLLQKCQVHFHKEFCEIVPPQELLNIKSQNIQYYRIFEEISCVPNQYQEVLIEIALQCLQSNAVELVPAGFNIVGNLQEDFWQRQSPETIEKVIKQLSILYSQIFGESAFNMSSLKIAFYKAVGTLCSCNFVLSFPNAVQQFSQMFKKLQGNNIHVLEKSSWAAANLSSLIELGPDFFSIFLTFAMNNKEKISTNGLRGLGYYLMKSQNPPITQDLVQCYSKAISNKNAKISWNASTSLYNAAQGKCKQLLDDEKIKQSVLEVLDKSGMSILIIRQSQSLDALC</sequence>
<keyword evidence="2" id="KW-1185">Reference proteome</keyword>
<accession>A0A8J8NGG0</accession>
<organism evidence="1 2">
    <name type="scientific">Halteria grandinella</name>
    <dbReference type="NCBI Taxonomy" id="5974"/>
    <lineage>
        <taxon>Eukaryota</taxon>
        <taxon>Sar</taxon>
        <taxon>Alveolata</taxon>
        <taxon>Ciliophora</taxon>
        <taxon>Intramacronucleata</taxon>
        <taxon>Spirotrichea</taxon>
        <taxon>Stichotrichia</taxon>
        <taxon>Sporadotrichida</taxon>
        <taxon>Halteriidae</taxon>
        <taxon>Halteria</taxon>
    </lineage>
</organism>
<dbReference type="InterPro" id="IPR016024">
    <property type="entry name" value="ARM-type_fold"/>
</dbReference>
<protein>
    <submittedName>
        <fullName evidence="1">Uncharacterized protein</fullName>
    </submittedName>
</protein>
<evidence type="ECO:0000313" key="2">
    <source>
        <dbReference type="Proteomes" id="UP000785679"/>
    </source>
</evidence>
<dbReference type="AlphaFoldDB" id="A0A8J8NGG0"/>
<comment type="caution">
    <text evidence="1">The sequence shown here is derived from an EMBL/GenBank/DDBJ whole genome shotgun (WGS) entry which is preliminary data.</text>
</comment>
<dbReference type="EMBL" id="RRYP01016864">
    <property type="protein sequence ID" value="TNV74547.1"/>
    <property type="molecule type" value="Genomic_DNA"/>
</dbReference>
<name>A0A8J8NGG0_HALGN</name>
<gene>
    <name evidence="1" type="ORF">FGO68_gene274</name>
</gene>
<dbReference type="OrthoDB" id="289293at2759"/>
<proteinExistence type="predicted"/>